<feature type="signal peptide" evidence="2">
    <location>
        <begin position="1"/>
        <end position="31"/>
    </location>
</feature>
<dbReference type="Proteomes" id="UP000252008">
    <property type="component" value="Unassembled WGS sequence"/>
</dbReference>
<keyword evidence="2" id="KW-0732">Signal</keyword>
<dbReference type="Gene3D" id="3.40.50.1820">
    <property type="entry name" value="alpha/beta hydrolase"/>
    <property type="match status" value="1"/>
</dbReference>
<protein>
    <submittedName>
        <fullName evidence="4">PPE family protein PPE63 [Mycobacterium tuberculosis H37Rv]</fullName>
    </submittedName>
</protein>
<sequence length="427" mass="44405">MRRSFRKAGVACGAVFASATVALSAATGAQALNTAVAVGGLGTPDMHEIVISPLLGGKLARENDVLDGVEWPAQAGPYTGRNDMTLGQSITAGIISLDAHFDAAMLAANRPGDVVTVVGFSAGSLVVNDWMRTLINDPDAPDKNEVKFILVADSSRQKLLKDSQYNPRYDYTYLPAPQTIYDIDVVTGEYDGAADLPDRWWNFLALANAVAGGIFVHVPMMLQDYEAVTPEGNITRVTNDLGGTTTTYLVPTKKLPLVQLLPFLAPREAELKAMIDKGYSRNDNRTTTAGVSSAAALATPAVVQEPVADEDDVASVDKISADTDTDTDEAPKKRTSAKPAVSDDDSDADAAKDADSAKADADSAKADDDKADNADKADKADTVRKAGKSGKDGDDDGAKGSTSSADSDSSGGSSSQGTGSSDSGSSE</sequence>
<name>A0A375YMH1_MYCPF</name>
<evidence type="ECO:0000313" key="5">
    <source>
        <dbReference type="Proteomes" id="UP000252008"/>
    </source>
</evidence>
<feature type="compositionally biased region" description="Low complexity" evidence="1">
    <location>
        <begin position="399"/>
        <end position="427"/>
    </location>
</feature>
<dbReference type="Pfam" id="PF08237">
    <property type="entry name" value="PE-PPE"/>
    <property type="match status" value="1"/>
</dbReference>
<dbReference type="InterPro" id="IPR013228">
    <property type="entry name" value="PE-PPE_C"/>
</dbReference>
<dbReference type="AlphaFoldDB" id="A0A375YMH1"/>
<feature type="compositionally biased region" description="Basic and acidic residues" evidence="1">
    <location>
        <begin position="349"/>
        <end position="398"/>
    </location>
</feature>
<reference evidence="4 5" key="1">
    <citation type="submission" date="2018-05" db="EMBL/GenBank/DDBJ databases">
        <authorList>
            <consortium name="IHU Genomes"/>
        </authorList>
    </citation>
    <scope>NUCLEOTIDE SEQUENCE [LARGE SCALE GENOMIC DNA]</scope>
    <source>
        <strain evidence="4 5">P7335</strain>
    </source>
</reference>
<dbReference type="RefSeq" id="WP_083143802.1">
    <property type="nucleotide sequence ID" value="NZ_UEGS01000001.1"/>
</dbReference>
<feature type="chain" id="PRO_5016655995" evidence="2">
    <location>
        <begin position="32"/>
        <end position="427"/>
    </location>
</feature>
<keyword evidence="5" id="KW-1185">Reference proteome</keyword>
<organism evidence="4 5">
    <name type="scientific">Mycolicibacterium parafortuitum</name>
    <name type="common">Mycobacterium parafortuitum</name>
    <dbReference type="NCBI Taxonomy" id="39692"/>
    <lineage>
        <taxon>Bacteria</taxon>
        <taxon>Bacillati</taxon>
        <taxon>Actinomycetota</taxon>
        <taxon>Actinomycetes</taxon>
        <taxon>Mycobacteriales</taxon>
        <taxon>Mycobacteriaceae</taxon>
        <taxon>Mycolicibacterium</taxon>
    </lineage>
</organism>
<accession>A0A375YMH1</accession>
<evidence type="ECO:0000256" key="1">
    <source>
        <dbReference type="SAM" id="MobiDB-lite"/>
    </source>
</evidence>
<dbReference type="InterPro" id="IPR029058">
    <property type="entry name" value="AB_hydrolase_fold"/>
</dbReference>
<proteinExistence type="predicted"/>
<evidence type="ECO:0000259" key="3">
    <source>
        <dbReference type="Pfam" id="PF08237"/>
    </source>
</evidence>
<evidence type="ECO:0000313" key="4">
    <source>
        <dbReference type="EMBL" id="SRX82358.1"/>
    </source>
</evidence>
<evidence type="ECO:0000256" key="2">
    <source>
        <dbReference type="SAM" id="SignalP"/>
    </source>
</evidence>
<feature type="domain" description="PE-PPE" evidence="3">
    <location>
        <begin position="67"/>
        <end position="279"/>
    </location>
</feature>
<feature type="region of interest" description="Disordered" evidence="1">
    <location>
        <begin position="302"/>
        <end position="427"/>
    </location>
</feature>
<dbReference type="EMBL" id="UEGS01000001">
    <property type="protein sequence ID" value="SRX82358.1"/>
    <property type="molecule type" value="Genomic_DNA"/>
</dbReference>
<gene>
    <name evidence="4" type="ORF">MPP7335_04118</name>
</gene>